<accession>A0A7D5P3U3</accession>
<dbReference type="PANTHER" id="PTHR45953:SF1">
    <property type="entry name" value="IDURONATE 2-SULFATASE"/>
    <property type="match status" value="1"/>
</dbReference>
<dbReference type="GeneID" id="56079108"/>
<sequence length="263" mass="30195">MADEGYTCGLSGKLHISARDPRKEDRPKMMERWIEDGYANFNWSHGSQHPSPANEYQLWLREQGASYEHTPVDGSDHVQTYAPAEHHQTTWCAERAIDFMEKCADKDEPWLFSVNMFDPHHPFDPPREYLECYLDRLDKIPLPNYEDGELDDKPVFQRIDHDGAYGGDLLVHADMDDEDHRDYVGQYEMMRKTAGVPESLIRILMFFHGPSVETSEDAHPVHLSLTDVMPTLCKMVGTSILEGVQWKSLWPVVIGGKHPTGVR</sequence>
<dbReference type="PANTHER" id="PTHR45953">
    <property type="entry name" value="IDURONATE 2-SULFATASE"/>
    <property type="match status" value="1"/>
</dbReference>
<dbReference type="InterPro" id="IPR017850">
    <property type="entry name" value="Alkaline_phosphatase_core_sf"/>
</dbReference>
<keyword evidence="1" id="KW-0479">Metal-binding</keyword>
<name>A0A7D5P3U3_9EURY</name>
<dbReference type="GO" id="GO:0008484">
    <property type="term" value="F:sulfuric ester hydrolase activity"/>
    <property type="evidence" value="ECO:0007669"/>
    <property type="project" value="TreeGrafter"/>
</dbReference>
<dbReference type="Proteomes" id="UP000509667">
    <property type="component" value="Chromosome"/>
</dbReference>
<evidence type="ECO:0000256" key="1">
    <source>
        <dbReference type="ARBA" id="ARBA00022723"/>
    </source>
</evidence>
<evidence type="ECO:0000313" key="3">
    <source>
        <dbReference type="EMBL" id="QLH78441.1"/>
    </source>
</evidence>
<protein>
    <recommendedName>
        <fullName evidence="5">Sulfatase-like hydrolase/transferase</fullName>
    </recommendedName>
</protein>
<dbReference type="KEGG" id="hrr:HZS55_14555"/>
<dbReference type="GO" id="GO:0046872">
    <property type="term" value="F:metal ion binding"/>
    <property type="evidence" value="ECO:0007669"/>
    <property type="project" value="UniProtKB-KW"/>
</dbReference>
<reference evidence="3 4" key="1">
    <citation type="submission" date="2020-07" db="EMBL/GenBank/DDBJ databases">
        <title>Halosimplex pelagicum sp. nov. and Halosimplex rubrum sp. nov., isolated from salted brown alga Laminaria, and emended description of the genus Halosimplex.</title>
        <authorList>
            <person name="Cui H."/>
        </authorList>
    </citation>
    <scope>NUCLEOTIDE SEQUENCE [LARGE SCALE GENOMIC DNA]</scope>
    <source>
        <strain evidence="3 4">R27</strain>
    </source>
</reference>
<keyword evidence="2" id="KW-0378">Hydrolase</keyword>
<gene>
    <name evidence="3" type="ORF">HZS55_14555</name>
</gene>
<dbReference type="OrthoDB" id="145229at2157"/>
<dbReference type="EMBL" id="CP058910">
    <property type="protein sequence ID" value="QLH78441.1"/>
    <property type="molecule type" value="Genomic_DNA"/>
</dbReference>
<dbReference type="SUPFAM" id="SSF53649">
    <property type="entry name" value="Alkaline phosphatase-like"/>
    <property type="match status" value="1"/>
</dbReference>
<dbReference type="GO" id="GO:0005737">
    <property type="term" value="C:cytoplasm"/>
    <property type="evidence" value="ECO:0007669"/>
    <property type="project" value="TreeGrafter"/>
</dbReference>
<dbReference type="Gene3D" id="3.40.720.10">
    <property type="entry name" value="Alkaline Phosphatase, subunit A"/>
    <property type="match status" value="2"/>
</dbReference>
<evidence type="ECO:0000256" key="2">
    <source>
        <dbReference type="ARBA" id="ARBA00022801"/>
    </source>
</evidence>
<dbReference type="RefSeq" id="WP_179908324.1">
    <property type="nucleotide sequence ID" value="NZ_CP058910.1"/>
</dbReference>
<proteinExistence type="predicted"/>
<dbReference type="AlphaFoldDB" id="A0A7D5P3U3"/>
<evidence type="ECO:0000313" key="4">
    <source>
        <dbReference type="Proteomes" id="UP000509667"/>
    </source>
</evidence>
<keyword evidence="4" id="KW-1185">Reference proteome</keyword>
<organism evidence="3 4">
    <name type="scientific">Halosimplex rubrum</name>
    <dbReference type="NCBI Taxonomy" id="869889"/>
    <lineage>
        <taxon>Archaea</taxon>
        <taxon>Methanobacteriati</taxon>
        <taxon>Methanobacteriota</taxon>
        <taxon>Stenosarchaea group</taxon>
        <taxon>Halobacteria</taxon>
        <taxon>Halobacteriales</taxon>
        <taxon>Haloarculaceae</taxon>
        <taxon>Halosimplex</taxon>
    </lineage>
</organism>
<evidence type="ECO:0008006" key="5">
    <source>
        <dbReference type="Google" id="ProtNLM"/>
    </source>
</evidence>